<evidence type="ECO:0000256" key="1">
    <source>
        <dbReference type="ARBA" id="ARBA00009437"/>
    </source>
</evidence>
<protein>
    <submittedName>
        <fullName evidence="6">LysR family transcriptional regulator</fullName>
    </submittedName>
</protein>
<dbReference type="Gene3D" id="3.40.190.290">
    <property type="match status" value="1"/>
</dbReference>
<dbReference type="InterPro" id="IPR005119">
    <property type="entry name" value="LysR_subst-bd"/>
</dbReference>
<evidence type="ECO:0000313" key="6">
    <source>
        <dbReference type="EMBL" id="RXF73099.1"/>
    </source>
</evidence>
<dbReference type="PANTHER" id="PTHR30126">
    <property type="entry name" value="HTH-TYPE TRANSCRIPTIONAL REGULATOR"/>
    <property type="match status" value="1"/>
</dbReference>
<dbReference type="CDD" id="cd08442">
    <property type="entry name" value="PBP2_YofA_SoxR_like"/>
    <property type="match status" value="1"/>
</dbReference>
<keyword evidence="2" id="KW-0805">Transcription regulation</keyword>
<feature type="domain" description="HTH lysR-type" evidence="5">
    <location>
        <begin position="1"/>
        <end position="58"/>
    </location>
</feature>
<dbReference type="GO" id="GO:0000976">
    <property type="term" value="F:transcription cis-regulatory region binding"/>
    <property type="evidence" value="ECO:0007669"/>
    <property type="project" value="TreeGrafter"/>
</dbReference>
<dbReference type="EMBL" id="RYFI01000010">
    <property type="protein sequence ID" value="RXF73099.1"/>
    <property type="molecule type" value="Genomic_DNA"/>
</dbReference>
<dbReference type="Pfam" id="PF00126">
    <property type="entry name" value="HTH_1"/>
    <property type="match status" value="1"/>
</dbReference>
<proteinExistence type="inferred from homology"/>
<evidence type="ECO:0000313" key="7">
    <source>
        <dbReference type="Proteomes" id="UP000289708"/>
    </source>
</evidence>
<dbReference type="SUPFAM" id="SSF53850">
    <property type="entry name" value="Periplasmic binding protein-like II"/>
    <property type="match status" value="1"/>
</dbReference>
<dbReference type="AlphaFoldDB" id="A0A4Q0MJ50"/>
<keyword evidence="4" id="KW-0804">Transcription</keyword>
<name>A0A4Q0MJ50_9HYPH</name>
<organism evidence="6 7">
    <name type="scientific">Hansschlegelia zhihuaiae</name>
    <dbReference type="NCBI Taxonomy" id="405005"/>
    <lineage>
        <taxon>Bacteria</taxon>
        <taxon>Pseudomonadati</taxon>
        <taxon>Pseudomonadota</taxon>
        <taxon>Alphaproteobacteria</taxon>
        <taxon>Hyphomicrobiales</taxon>
        <taxon>Methylopilaceae</taxon>
        <taxon>Hansschlegelia</taxon>
    </lineage>
</organism>
<comment type="caution">
    <text evidence="6">The sequence shown here is derived from an EMBL/GenBank/DDBJ whole genome shotgun (WGS) entry which is preliminary data.</text>
</comment>
<dbReference type="RefSeq" id="WP_128777630.1">
    <property type="nucleotide sequence ID" value="NZ_RYFI01000010.1"/>
</dbReference>
<evidence type="ECO:0000259" key="5">
    <source>
        <dbReference type="PROSITE" id="PS50931"/>
    </source>
</evidence>
<dbReference type="InterPro" id="IPR036388">
    <property type="entry name" value="WH-like_DNA-bd_sf"/>
</dbReference>
<dbReference type="Proteomes" id="UP000289708">
    <property type="component" value="Unassembled WGS sequence"/>
</dbReference>
<reference evidence="6 7" key="1">
    <citation type="submission" date="2018-12" db="EMBL/GenBank/DDBJ databases">
        <title>bacterium Hansschlegelia zhihuaiae S113.</title>
        <authorList>
            <person name="He J."/>
        </authorList>
    </citation>
    <scope>NUCLEOTIDE SEQUENCE [LARGE SCALE GENOMIC DNA]</scope>
    <source>
        <strain evidence="6 7">S 113</strain>
    </source>
</reference>
<dbReference type="PANTHER" id="PTHR30126:SF40">
    <property type="entry name" value="HTH-TYPE TRANSCRIPTIONAL REGULATOR GLTR"/>
    <property type="match status" value="1"/>
</dbReference>
<dbReference type="InterPro" id="IPR036390">
    <property type="entry name" value="WH_DNA-bd_sf"/>
</dbReference>
<accession>A0A4Q0MJ50</accession>
<dbReference type="OrthoDB" id="8479357at2"/>
<dbReference type="InterPro" id="IPR000847">
    <property type="entry name" value="LysR_HTH_N"/>
</dbReference>
<dbReference type="Pfam" id="PF03466">
    <property type="entry name" value="LysR_substrate"/>
    <property type="match status" value="1"/>
</dbReference>
<evidence type="ECO:0000256" key="4">
    <source>
        <dbReference type="ARBA" id="ARBA00023163"/>
    </source>
</evidence>
<keyword evidence="7" id="KW-1185">Reference proteome</keyword>
<evidence type="ECO:0000256" key="3">
    <source>
        <dbReference type="ARBA" id="ARBA00023125"/>
    </source>
</evidence>
<dbReference type="SUPFAM" id="SSF46785">
    <property type="entry name" value="Winged helix' DNA-binding domain"/>
    <property type="match status" value="1"/>
</dbReference>
<comment type="similarity">
    <text evidence="1">Belongs to the LysR transcriptional regulatory family.</text>
</comment>
<dbReference type="FunFam" id="1.10.10.10:FF:000001">
    <property type="entry name" value="LysR family transcriptional regulator"/>
    <property type="match status" value="1"/>
</dbReference>
<dbReference type="PROSITE" id="PS50931">
    <property type="entry name" value="HTH_LYSR"/>
    <property type="match status" value="1"/>
</dbReference>
<gene>
    <name evidence="6" type="ORF">EK403_11455</name>
</gene>
<dbReference type="GO" id="GO:0003700">
    <property type="term" value="F:DNA-binding transcription factor activity"/>
    <property type="evidence" value="ECO:0007669"/>
    <property type="project" value="InterPro"/>
</dbReference>
<dbReference type="PRINTS" id="PR00039">
    <property type="entry name" value="HTHLYSR"/>
</dbReference>
<sequence>MDLTDLRVFRTVVEAGGVTRASQRLHRVQSNVTTRIKKLEEDLGVALFEREGKRMRLTSAGTTLVSFADEMLTLAERARDAVQEKTPHGLLRLGAMESTAAVRLPGPLTALHGRYPDLNVELRTGASRPLIQQVLSGELDAALVAGAVSDPRLETLPTFHERLVIVANASHPPIARAADVKTRAILAFRAGCHYRQRIEDWFQRDGVPIERIVEVASYHAILGCAAAGMGVALTPQSVLDAYTERAQLSVHELDPEMRDVLTLLVWRKDVSRVKIMALADLLGPSTVAAEVRLEPVAEESRAS</sequence>
<evidence type="ECO:0000256" key="2">
    <source>
        <dbReference type="ARBA" id="ARBA00023015"/>
    </source>
</evidence>
<dbReference type="Gene3D" id="1.10.10.10">
    <property type="entry name" value="Winged helix-like DNA-binding domain superfamily/Winged helix DNA-binding domain"/>
    <property type="match status" value="1"/>
</dbReference>
<keyword evidence="3" id="KW-0238">DNA-binding</keyword>